<dbReference type="Pfam" id="PF00155">
    <property type="entry name" value="Aminotran_1_2"/>
    <property type="match status" value="1"/>
</dbReference>
<dbReference type="RefSeq" id="WP_004631700.1">
    <property type="nucleotide sequence ID" value="NZ_CP046314.1"/>
</dbReference>
<keyword evidence="3" id="KW-0663">Pyridoxal phosphate</keyword>
<dbReference type="SUPFAM" id="SSF53383">
    <property type="entry name" value="PLP-dependent transferases"/>
    <property type="match status" value="1"/>
</dbReference>
<dbReference type="Gene3D" id="3.40.640.10">
    <property type="entry name" value="Type I PLP-dependent aspartate aminotransferase-like (Major domain)"/>
    <property type="match status" value="1"/>
</dbReference>
<proteinExistence type="inferred from homology"/>
<comment type="cofactor">
    <cofactor evidence="1">
        <name>pyridoxal 5'-phosphate</name>
        <dbReference type="ChEBI" id="CHEBI:597326"/>
    </cofactor>
</comment>
<evidence type="ECO:0000256" key="2">
    <source>
        <dbReference type="ARBA" id="ARBA00012224"/>
    </source>
</evidence>
<dbReference type="InterPro" id="IPR051798">
    <property type="entry name" value="Class-II_PLP-Dep_Aminotrans"/>
</dbReference>
<dbReference type="OrthoDB" id="9802872at2"/>
<dbReference type="CDD" id="cd00609">
    <property type="entry name" value="AAT_like"/>
    <property type="match status" value="1"/>
</dbReference>
<dbReference type="InterPro" id="IPR004839">
    <property type="entry name" value="Aminotransferase_I/II_large"/>
</dbReference>
<dbReference type="AlphaFoldDB" id="A0A2X4NC74"/>
<keyword evidence="8" id="KW-1185">Reference proteome</keyword>
<dbReference type="Gene3D" id="3.90.1150.10">
    <property type="entry name" value="Aspartate Aminotransferase, domain 1"/>
    <property type="match status" value="1"/>
</dbReference>
<evidence type="ECO:0000256" key="1">
    <source>
        <dbReference type="ARBA" id="ARBA00001933"/>
    </source>
</evidence>
<evidence type="ECO:0000256" key="5">
    <source>
        <dbReference type="ARBA" id="ARBA00037974"/>
    </source>
</evidence>
<dbReference type="Proteomes" id="UP000425411">
    <property type="component" value="Chromosome"/>
</dbReference>
<gene>
    <name evidence="7" type="ORF">FOC49_05105</name>
</gene>
<reference evidence="7 8" key="1">
    <citation type="submission" date="2019-11" db="EMBL/GenBank/DDBJ databases">
        <title>FDA dAtabase for Regulatory Grade micrObial Sequences (FDA-ARGOS): Supporting development and validation of Infectious Disease Dx tests.</title>
        <authorList>
            <person name="Turner S."/>
            <person name="Byrd R."/>
            <person name="Tallon L."/>
            <person name="Sadzewicz L."/>
            <person name="Vavikolanu K."/>
            <person name="Mehta A."/>
            <person name="Aluvathingal J."/>
            <person name="Nadendla S."/>
            <person name="Myers T."/>
            <person name="Yan Y."/>
            <person name="Sichtig H."/>
        </authorList>
    </citation>
    <scope>NUCLEOTIDE SEQUENCE [LARGE SCALE GENOMIC DNA]</scope>
    <source>
        <strain evidence="7 8">FDAARGOS_741</strain>
    </source>
</reference>
<name>A0A2X4NC74_9BACL</name>
<dbReference type="EC" id="4.4.1.13" evidence="2"/>
<evidence type="ECO:0000256" key="4">
    <source>
        <dbReference type="ARBA" id="ARBA00023239"/>
    </source>
</evidence>
<accession>A0A2X4NC74</accession>
<comment type="similarity">
    <text evidence="5">Belongs to the class-II pyridoxal-phosphate-dependent aminotransferase family. MalY/PatB cystathionine beta-lyase subfamily.</text>
</comment>
<protein>
    <recommendedName>
        <fullName evidence="2">cysteine-S-conjugate beta-lyase</fullName>
        <ecNumber evidence="2">4.4.1.13</ecNumber>
    </recommendedName>
</protein>
<keyword evidence="4 7" id="KW-0456">Lyase</keyword>
<dbReference type="EMBL" id="CP046314">
    <property type="protein sequence ID" value="QGS09292.1"/>
    <property type="molecule type" value="Genomic_DNA"/>
</dbReference>
<dbReference type="GO" id="GO:0030170">
    <property type="term" value="F:pyridoxal phosphate binding"/>
    <property type="evidence" value="ECO:0007669"/>
    <property type="project" value="InterPro"/>
</dbReference>
<dbReference type="PANTHER" id="PTHR43525:SF1">
    <property type="entry name" value="PROTEIN MALY"/>
    <property type="match status" value="1"/>
</dbReference>
<dbReference type="GeneID" id="93207710"/>
<dbReference type="InterPro" id="IPR027619">
    <property type="entry name" value="C-S_lyase_PatB-like"/>
</dbReference>
<evidence type="ECO:0000256" key="3">
    <source>
        <dbReference type="ARBA" id="ARBA00022898"/>
    </source>
</evidence>
<evidence type="ECO:0000313" key="8">
    <source>
        <dbReference type="Proteomes" id="UP000425411"/>
    </source>
</evidence>
<feature type="domain" description="Aminotransferase class I/classII large" evidence="6">
    <location>
        <begin position="40"/>
        <end position="388"/>
    </location>
</feature>
<dbReference type="InterPro" id="IPR015421">
    <property type="entry name" value="PyrdxlP-dep_Trfase_major"/>
</dbReference>
<dbReference type="InterPro" id="IPR015422">
    <property type="entry name" value="PyrdxlP-dep_Trfase_small"/>
</dbReference>
<dbReference type="NCBIfam" id="TIGR04350">
    <property type="entry name" value="C_S_lyase_PatB"/>
    <property type="match status" value="1"/>
</dbReference>
<dbReference type="InterPro" id="IPR015424">
    <property type="entry name" value="PyrdxlP-dep_Trfase"/>
</dbReference>
<sequence length="393" mass="45719">MSIVEEFVKNYYVERRNTNSLKWDALEERFGDENLLALWVADMEFKTPECIREDLNKRIEHGVFGYTKLPESYYDAYKKWHKNRYDYEVNKDWIRFAPGIVQAILWVIHAYTKENEAIIIMPPVYYPFANSIRNSKRKLVESPLVEKDGTFKIDFEKFENEIANNDVKLYIHCSPHNPVGRVWTLEEQKRVFEICEKHNVLVLSDEIHQDFTYDKNKQISALSLENGKYNSRLIVANSGSKTFNLASLVHATLLIPDSKIREQFDKYSKKNLGAEPSLLGQIALEAGYREGDNWLNGLKETVIFNYNLLHDTLAQKVPEIIVYPLEGTYLAFVNIEKVLNGKTTKQFIQDECGLAIDFGHWFGEGYNNYIRINLATSPDNMKEAVSRIVENCK</sequence>
<organism evidence="7 8">
    <name type="scientific">Gemella morbillorum</name>
    <dbReference type="NCBI Taxonomy" id="29391"/>
    <lineage>
        <taxon>Bacteria</taxon>
        <taxon>Bacillati</taxon>
        <taxon>Bacillota</taxon>
        <taxon>Bacilli</taxon>
        <taxon>Bacillales</taxon>
        <taxon>Gemellaceae</taxon>
        <taxon>Gemella</taxon>
    </lineage>
</organism>
<evidence type="ECO:0000313" key="7">
    <source>
        <dbReference type="EMBL" id="QGS09292.1"/>
    </source>
</evidence>
<evidence type="ECO:0000259" key="6">
    <source>
        <dbReference type="Pfam" id="PF00155"/>
    </source>
</evidence>
<dbReference type="PANTHER" id="PTHR43525">
    <property type="entry name" value="PROTEIN MALY"/>
    <property type="match status" value="1"/>
</dbReference>
<dbReference type="GO" id="GO:0047804">
    <property type="term" value="F:cysteine-S-conjugate beta-lyase activity"/>
    <property type="evidence" value="ECO:0007669"/>
    <property type="project" value="UniProtKB-EC"/>
</dbReference>